<dbReference type="Gene3D" id="3.30.420.10">
    <property type="entry name" value="Ribonuclease H-like superfamily/Ribonuclease H"/>
    <property type="match status" value="1"/>
</dbReference>
<protein>
    <recommendedName>
        <fullName evidence="2">Protein argonaute</fullName>
    </recommendedName>
</protein>
<dbReference type="RefSeq" id="WP_080807610.1">
    <property type="nucleotide sequence ID" value="NZ_CP021983.2"/>
</dbReference>
<dbReference type="AlphaFoldDB" id="A0A1Z3HNN4"/>
<dbReference type="Gene3D" id="3.30.950.30">
    <property type="entry name" value="Schlafen, AAA domain"/>
    <property type="match status" value="1"/>
</dbReference>
<evidence type="ECO:0000256" key="2">
    <source>
        <dbReference type="ARBA" id="ARBA00035032"/>
    </source>
</evidence>
<dbReference type="InterPro" id="IPR007421">
    <property type="entry name" value="Schlafen_AlbA_2_dom"/>
</dbReference>
<dbReference type="Pfam" id="PF04326">
    <property type="entry name" value="SLFN_AlbA_2"/>
    <property type="match status" value="1"/>
</dbReference>
<dbReference type="SMART" id="SM00950">
    <property type="entry name" value="Piwi"/>
    <property type="match status" value="1"/>
</dbReference>
<proteinExistence type="inferred from homology"/>
<dbReference type="InterPro" id="IPR038461">
    <property type="entry name" value="Schlafen_AlbA_2_dom_sf"/>
</dbReference>
<dbReference type="PANTHER" id="PTHR30595:SF6">
    <property type="entry name" value="SCHLAFEN ALBA-2 DOMAIN-CONTAINING PROTEIN"/>
    <property type="match status" value="1"/>
</dbReference>
<name>A0A1Z3HNN4_9CYAN</name>
<dbReference type="PANTHER" id="PTHR30595">
    <property type="entry name" value="GLPR-RELATED TRANSCRIPTIONAL REPRESSOR"/>
    <property type="match status" value="1"/>
</dbReference>
<reference evidence="5 6" key="1">
    <citation type="journal article" date="2016" name="Biochim. Biophys. Acta">
        <title>Characterization of red-shifted phycobilisomes isolated from the chlorophyll f-containing cyanobacterium Halomicronema hongdechloris.</title>
        <authorList>
            <person name="Li Y."/>
            <person name="Lin Y."/>
            <person name="Garvey C.J."/>
            <person name="Birch D."/>
            <person name="Corkery R.W."/>
            <person name="Loughlin P.C."/>
            <person name="Scheer H."/>
            <person name="Willows R.D."/>
            <person name="Chen M."/>
        </authorList>
    </citation>
    <scope>NUCLEOTIDE SEQUENCE [LARGE SCALE GENOMIC DNA]</scope>
    <source>
        <strain evidence="5 6">C2206</strain>
    </source>
</reference>
<feature type="compositionally biased region" description="Basic and acidic residues" evidence="3">
    <location>
        <begin position="30"/>
        <end position="39"/>
    </location>
</feature>
<feature type="domain" description="Piwi" evidence="4">
    <location>
        <begin position="815"/>
        <end position="1108"/>
    </location>
</feature>
<evidence type="ECO:0000313" key="6">
    <source>
        <dbReference type="Proteomes" id="UP000191901"/>
    </source>
</evidence>
<organism evidence="5 6">
    <name type="scientific">Halomicronema hongdechloris C2206</name>
    <dbReference type="NCBI Taxonomy" id="1641165"/>
    <lineage>
        <taxon>Bacteria</taxon>
        <taxon>Bacillati</taxon>
        <taxon>Cyanobacteriota</taxon>
        <taxon>Cyanophyceae</taxon>
        <taxon>Nodosilineales</taxon>
        <taxon>Nodosilineaceae</taxon>
        <taxon>Halomicronema</taxon>
    </lineage>
</organism>
<keyword evidence="6" id="KW-1185">Reference proteome</keyword>
<dbReference type="STRING" id="1641165.XM38_08335"/>
<dbReference type="InterPro" id="IPR038475">
    <property type="entry name" value="RecG_C_sf"/>
</dbReference>
<evidence type="ECO:0000256" key="1">
    <source>
        <dbReference type="ARBA" id="ARBA00035012"/>
    </source>
</evidence>
<dbReference type="KEGG" id="hhg:XM38_028560"/>
<feature type="region of interest" description="Disordered" evidence="3">
    <location>
        <begin position="30"/>
        <end position="50"/>
    </location>
</feature>
<dbReference type="InterPro" id="IPR012337">
    <property type="entry name" value="RNaseH-like_sf"/>
</dbReference>
<dbReference type="Proteomes" id="UP000191901">
    <property type="component" value="Chromosome"/>
</dbReference>
<evidence type="ECO:0000259" key="4">
    <source>
        <dbReference type="SMART" id="SM00950"/>
    </source>
</evidence>
<dbReference type="GO" id="GO:0003676">
    <property type="term" value="F:nucleic acid binding"/>
    <property type="evidence" value="ECO:0007669"/>
    <property type="project" value="InterPro"/>
</dbReference>
<dbReference type="Pfam" id="PF02171">
    <property type="entry name" value="Piwi"/>
    <property type="match status" value="1"/>
</dbReference>
<dbReference type="InterPro" id="IPR003165">
    <property type="entry name" value="Piwi"/>
</dbReference>
<dbReference type="Gene3D" id="3.30.565.60">
    <property type="match status" value="1"/>
</dbReference>
<dbReference type="OrthoDB" id="9807907at2"/>
<gene>
    <name evidence="5" type="ORF">XM38_028560</name>
</gene>
<dbReference type="SUPFAM" id="SSF53098">
    <property type="entry name" value="Ribonuclease H-like"/>
    <property type="match status" value="1"/>
</dbReference>
<accession>A0A1Z3HNN4</accession>
<feature type="compositionally biased region" description="Polar residues" evidence="3">
    <location>
        <begin position="41"/>
        <end position="50"/>
    </location>
</feature>
<comment type="similarity">
    <text evidence="1">Belongs to the argonaute family. Long pAgo subfamily.</text>
</comment>
<sequence length="1126" mass="128172">MSRPSPRELFDTPLSGWDFLTQSKDDDFEGQHFDRKEAGRSQGNSSISKNELNGLKDHVIKTVSAFANSNREGGLLVLGISSAGKIVGVDHLSEPNCNALTDLNTLLRAYAAEVKFYPCQDINGEEKTLCLIYSGYLSSAICETPEKTPRAWVRHGPQSLPMNQDVRESVRLQKGLLDIEGKPWCPFSEEDIDAEVLKEFRRVFHPESTRDFSDEHLLYQAGAIVKKENEYWFTLPGLLFFASNPQRVLPHAYLRLLKFVVPSSQFRNRGLPSFDKDIRGPVTKQIRAARTFLREAAFFERLQYRRPEGGFEEQAELPSIAVDEAIVNAVAHRDYQTRNPICCEHYTDAFVVKNPGRVQQQNIDLPDRFRLDATVLDSMPRNRKLIEWLRLMKDPEGRAFVQALSEGTQRMAREMMLLKLPPPSFFLRENETILKLESEAEKRKAAFLASIQVPKTEFMNIYPLNIFKGDGYATRDEIHIRLGDLTKALRDTLSAHNWHIDRFAYSRIVAHRRGVDLPIPTNVKSVVRFYPAYCLQVHELLGNVYLSVDYTCQVLNVLKVHEVVQHLSCGVLIGKRCNAYSESWQSRKIVSLDTEWAIIYFFDSNEEKQVQLDKVIPNLSLTEIEAILQSRNTSFDLHRAIKTHSLADSTGASRKRAEKIQATATQLFSGIFPLLFGEFRVQMGADAVSLSEVDSNSASTFRIERISEPAVEFRDRHKLPDVREGITKYGSYDNDPHRIELIPICLESQRQQMNSLIERLKSGKYKYRGAERTFSTRFTYPTIITASHIEGIDGEVQRLLSEHPDWYGNADLNRLFLIHTPKRGYSIDDENSPYFVLKRRLLEAGIPCQMVDTGTINNPDWKDLNLSLNIISKCGVTPWVLPENIPDADFFVGLSYTQSRSGQKILGFANVFNSYGKWEFYAGNTTAFDVQKRSEYLSQLAKSALERLKREQSLPAGASLVFHHSVRISKEDYNAVLLGVREVAPDASVSFVWVNSHNNFRLFDSKVETDGSIQRGSFVSISRRRLLLSTTGTNVYRKSLGTPRPLEISVDHYRPGSIEPEKCDLRSLALQVLSLTKLNWASTDSFTSEPITTKYAGNIAYLTAAFLRQSEPFKLHPVLERTPWFV</sequence>
<evidence type="ECO:0000313" key="5">
    <source>
        <dbReference type="EMBL" id="ASC71902.1"/>
    </source>
</evidence>
<dbReference type="InterPro" id="IPR036397">
    <property type="entry name" value="RNaseH_sf"/>
</dbReference>
<dbReference type="Gene3D" id="3.40.50.2300">
    <property type="match status" value="1"/>
</dbReference>
<dbReference type="EMBL" id="CP021983">
    <property type="protein sequence ID" value="ASC71902.1"/>
    <property type="molecule type" value="Genomic_DNA"/>
</dbReference>
<evidence type="ECO:0000256" key="3">
    <source>
        <dbReference type="SAM" id="MobiDB-lite"/>
    </source>
</evidence>